<dbReference type="FunFam" id="2.40.10.10:FF:000068">
    <property type="entry name" value="transmembrane protease serine 2"/>
    <property type="match status" value="1"/>
</dbReference>
<dbReference type="OrthoDB" id="1496095at2"/>
<dbReference type="PROSITE" id="PS00134">
    <property type="entry name" value="TRYPSIN_HIS"/>
    <property type="match status" value="1"/>
</dbReference>
<keyword evidence="2" id="KW-0378">Hydrolase</keyword>
<dbReference type="EMBL" id="SOCE01000001">
    <property type="protein sequence ID" value="TDU89129.1"/>
    <property type="molecule type" value="Genomic_DNA"/>
</dbReference>
<keyword evidence="6" id="KW-1185">Reference proteome</keyword>
<reference evidence="5 6" key="1">
    <citation type="submission" date="2019-03" db="EMBL/GenBank/DDBJ databases">
        <title>Genomic Encyclopedia of Type Strains, Phase III (KMG-III): the genomes of soil and plant-associated and newly described type strains.</title>
        <authorList>
            <person name="Whitman W."/>
        </authorList>
    </citation>
    <scope>NUCLEOTIDE SEQUENCE [LARGE SCALE GENOMIC DNA]</scope>
    <source>
        <strain evidence="5 6">VKM Ac-2575</strain>
    </source>
</reference>
<feature type="signal peptide" evidence="3">
    <location>
        <begin position="1"/>
        <end position="22"/>
    </location>
</feature>
<dbReference type="SUPFAM" id="SSF50494">
    <property type="entry name" value="Trypsin-like serine proteases"/>
    <property type="match status" value="1"/>
</dbReference>
<dbReference type="InterPro" id="IPR033116">
    <property type="entry name" value="TRYPSIN_SER"/>
</dbReference>
<accession>A0A4R7TBR4</accession>
<feature type="chain" id="PRO_5020636564" evidence="3">
    <location>
        <begin position="23"/>
        <end position="262"/>
    </location>
</feature>
<dbReference type="PANTHER" id="PTHR24252:SF7">
    <property type="entry name" value="HYALIN"/>
    <property type="match status" value="1"/>
</dbReference>
<dbReference type="GO" id="GO:0006508">
    <property type="term" value="P:proteolysis"/>
    <property type="evidence" value="ECO:0007669"/>
    <property type="project" value="UniProtKB-KW"/>
</dbReference>
<dbReference type="InterPro" id="IPR018114">
    <property type="entry name" value="TRYPSIN_HIS"/>
</dbReference>
<dbReference type="PROSITE" id="PS50240">
    <property type="entry name" value="TRYPSIN_DOM"/>
    <property type="match status" value="1"/>
</dbReference>
<dbReference type="GO" id="GO:0004252">
    <property type="term" value="F:serine-type endopeptidase activity"/>
    <property type="evidence" value="ECO:0007669"/>
    <property type="project" value="InterPro"/>
</dbReference>
<feature type="domain" description="Peptidase S1" evidence="4">
    <location>
        <begin position="32"/>
        <end position="262"/>
    </location>
</feature>
<dbReference type="Pfam" id="PF00089">
    <property type="entry name" value="Trypsin"/>
    <property type="match status" value="1"/>
</dbReference>
<evidence type="ECO:0000256" key="2">
    <source>
        <dbReference type="RuleBase" id="RU363034"/>
    </source>
</evidence>
<protein>
    <submittedName>
        <fullName evidence="5">Trypsin</fullName>
    </submittedName>
</protein>
<keyword evidence="2" id="KW-0645">Protease</keyword>
<dbReference type="InterPro" id="IPR043504">
    <property type="entry name" value="Peptidase_S1_PA_chymotrypsin"/>
</dbReference>
<dbReference type="PANTHER" id="PTHR24252">
    <property type="entry name" value="ACROSIN-RELATED"/>
    <property type="match status" value="1"/>
</dbReference>
<keyword evidence="1" id="KW-1015">Disulfide bond</keyword>
<organism evidence="5 6">
    <name type="scientific">Kribbella voronezhensis</name>
    <dbReference type="NCBI Taxonomy" id="2512212"/>
    <lineage>
        <taxon>Bacteria</taxon>
        <taxon>Bacillati</taxon>
        <taxon>Actinomycetota</taxon>
        <taxon>Actinomycetes</taxon>
        <taxon>Propionibacteriales</taxon>
        <taxon>Kribbellaceae</taxon>
        <taxon>Kribbella</taxon>
    </lineage>
</organism>
<keyword evidence="3" id="KW-0732">Signal</keyword>
<dbReference type="Gene3D" id="2.40.10.10">
    <property type="entry name" value="Trypsin-like serine proteases"/>
    <property type="match status" value="1"/>
</dbReference>
<comment type="caution">
    <text evidence="5">The sequence shown here is derived from an EMBL/GenBank/DDBJ whole genome shotgun (WGS) entry which is preliminary data.</text>
</comment>
<dbReference type="Proteomes" id="UP000295151">
    <property type="component" value="Unassembled WGS sequence"/>
</dbReference>
<name>A0A4R7TBR4_9ACTN</name>
<dbReference type="RefSeq" id="WP_133979100.1">
    <property type="nucleotide sequence ID" value="NZ_SOCE01000001.1"/>
</dbReference>
<gene>
    <name evidence="5" type="ORF">EV138_2684</name>
</gene>
<dbReference type="PROSITE" id="PS00135">
    <property type="entry name" value="TRYPSIN_SER"/>
    <property type="match status" value="1"/>
</dbReference>
<evidence type="ECO:0000313" key="5">
    <source>
        <dbReference type="EMBL" id="TDU89129.1"/>
    </source>
</evidence>
<dbReference type="InterPro" id="IPR001254">
    <property type="entry name" value="Trypsin_dom"/>
</dbReference>
<keyword evidence="2" id="KW-0720">Serine protease</keyword>
<evidence type="ECO:0000313" key="6">
    <source>
        <dbReference type="Proteomes" id="UP000295151"/>
    </source>
</evidence>
<dbReference type="CDD" id="cd00190">
    <property type="entry name" value="Tryp_SPc"/>
    <property type="match status" value="1"/>
</dbReference>
<evidence type="ECO:0000256" key="1">
    <source>
        <dbReference type="ARBA" id="ARBA00023157"/>
    </source>
</evidence>
<evidence type="ECO:0000256" key="3">
    <source>
        <dbReference type="SAM" id="SignalP"/>
    </source>
</evidence>
<dbReference type="PRINTS" id="PR00722">
    <property type="entry name" value="CHYMOTRYPSIN"/>
</dbReference>
<dbReference type="SMART" id="SM00020">
    <property type="entry name" value="Tryp_SPc"/>
    <property type="match status" value="1"/>
</dbReference>
<proteinExistence type="predicted"/>
<dbReference type="AlphaFoldDB" id="A0A4R7TBR4"/>
<dbReference type="InterPro" id="IPR001314">
    <property type="entry name" value="Peptidase_S1A"/>
</dbReference>
<sequence length="262" mass="26994">MLLRAAAIAGALVLATAATASATPATEDQPLIIGGTLASTSEAPWAIALTNSAGPAPTGRWCGAVLVRANKLITAAHCMTRPAGTYTAVQGRADLRDRSSGQTARIAGIWIHPGYNRANNRNDFAILTLARPLTGVPVIRLETNPKADRKGVVPTVYGWGETSDTGPDDTLQKIAVPDLGDATCLANKEYVGYGYAASANVCAGYLDGTGDSCQGDSGGPLVLNGRLLATVSWGKGCAEPGYPGVYAEIAPNAKTLQTQLDK</sequence>
<dbReference type="InterPro" id="IPR009003">
    <property type="entry name" value="Peptidase_S1_PA"/>
</dbReference>
<evidence type="ECO:0000259" key="4">
    <source>
        <dbReference type="PROSITE" id="PS50240"/>
    </source>
</evidence>